<protein>
    <recommendedName>
        <fullName evidence="1">Reverse transcriptase domain-containing protein</fullName>
    </recommendedName>
</protein>
<dbReference type="EMBL" id="CAJNRE010002260">
    <property type="protein sequence ID" value="CAF1972845.1"/>
    <property type="molecule type" value="Genomic_DNA"/>
</dbReference>
<dbReference type="OrthoDB" id="6150088at2759"/>
<dbReference type="CDD" id="cd01647">
    <property type="entry name" value="RT_LTR"/>
    <property type="match status" value="1"/>
</dbReference>
<dbReference type="PANTHER" id="PTHR24559">
    <property type="entry name" value="TRANSPOSON TY3-I GAG-POL POLYPROTEIN"/>
    <property type="match status" value="1"/>
</dbReference>
<dbReference type="InterPro" id="IPR053134">
    <property type="entry name" value="RNA-dir_DNA_polymerase"/>
</dbReference>
<evidence type="ECO:0000313" key="6">
    <source>
        <dbReference type="Proteomes" id="UP000663824"/>
    </source>
</evidence>
<comment type="caution">
    <text evidence="3">The sequence shown here is derived from an EMBL/GenBank/DDBJ whole genome shotgun (WGS) entry which is preliminary data.</text>
</comment>
<dbReference type="Proteomes" id="UP000663824">
    <property type="component" value="Unassembled WGS sequence"/>
</dbReference>
<evidence type="ECO:0000313" key="3">
    <source>
        <dbReference type="EMBL" id="CAF1972845.1"/>
    </source>
</evidence>
<dbReference type="PANTHER" id="PTHR24559:SF444">
    <property type="entry name" value="REVERSE TRANSCRIPTASE DOMAIN-CONTAINING PROTEIN"/>
    <property type="match status" value="1"/>
</dbReference>
<sequence>MHLSYITNDTFDIIQQMLRHKQIRASNSQYSAPILLIKKRDGTYRFIVDYLKLNNITIQDNYALPNLEQAIQTVGGHQYYTKLDLRSGYFKIPILDKDKHKTAFITVHGL</sequence>
<evidence type="ECO:0000313" key="4">
    <source>
        <dbReference type="EMBL" id="CAF5175882.1"/>
    </source>
</evidence>
<dbReference type="SUPFAM" id="SSF56672">
    <property type="entry name" value="DNA/RNA polymerases"/>
    <property type="match status" value="1"/>
</dbReference>
<dbReference type="Gene3D" id="3.10.10.10">
    <property type="entry name" value="HIV Type 1 Reverse Transcriptase, subunit A, domain 1"/>
    <property type="match status" value="1"/>
</dbReference>
<dbReference type="EMBL" id="CAJOBI010315332">
    <property type="protein sequence ID" value="CAF5175882.1"/>
    <property type="molecule type" value="Genomic_DNA"/>
</dbReference>
<dbReference type="Gene3D" id="3.30.70.270">
    <property type="match status" value="1"/>
</dbReference>
<name>A0A816MD71_9BILA</name>
<dbReference type="EMBL" id="CAJOBJ010339580">
    <property type="protein sequence ID" value="CAF5193367.1"/>
    <property type="molecule type" value="Genomic_DNA"/>
</dbReference>
<evidence type="ECO:0000313" key="5">
    <source>
        <dbReference type="EMBL" id="CAF5193367.1"/>
    </source>
</evidence>
<feature type="domain" description="Reverse transcriptase" evidence="1">
    <location>
        <begin position="37"/>
        <end position="106"/>
    </location>
</feature>
<dbReference type="InterPro" id="IPR043502">
    <property type="entry name" value="DNA/RNA_pol_sf"/>
</dbReference>
<evidence type="ECO:0000313" key="2">
    <source>
        <dbReference type="EMBL" id="CAF1656844.1"/>
    </source>
</evidence>
<proteinExistence type="predicted"/>
<dbReference type="Proteomes" id="UP000676336">
    <property type="component" value="Unassembled WGS sequence"/>
</dbReference>
<reference evidence="3" key="1">
    <citation type="submission" date="2021-02" db="EMBL/GenBank/DDBJ databases">
        <authorList>
            <person name="Nowell W R."/>
        </authorList>
    </citation>
    <scope>NUCLEOTIDE SEQUENCE</scope>
</reference>
<dbReference type="AlphaFoldDB" id="A0A816MD71"/>
<organism evidence="3 6">
    <name type="scientific">Rotaria magnacalcarata</name>
    <dbReference type="NCBI Taxonomy" id="392030"/>
    <lineage>
        <taxon>Eukaryota</taxon>
        <taxon>Metazoa</taxon>
        <taxon>Spiralia</taxon>
        <taxon>Gnathifera</taxon>
        <taxon>Rotifera</taxon>
        <taxon>Eurotatoria</taxon>
        <taxon>Bdelloidea</taxon>
        <taxon>Philodinida</taxon>
        <taxon>Philodinidae</taxon>
        <taxon>Rotaria</taxon>
    </lineage>
</organism>
<dbReference type="Proteomes" id="UP000681720">
    <property type="component" value="Unassembled WGS sequence"/>
</dbReference>
<dbReference type="InterPro" id="IPR043128">
    <property type="entry name" value="Rev_trsase/Diguanyl_cyclase"/>
</dbReference>
<dbReference type="Proteomes" id="UP000663834">
    <property type="component" value="Unassembled WGS sequence"/>
</dbReference>
<accession>A0A816MD71</accession>
<dbReference type="Pfam" id="PF00078">
    <property type="entry name" value="RVT_1"/>
    <property type="match status" value="1"/>
</dbReference>
<gene>
    <name evidence="5" type="ORF">GIL414_LOCUS73870</name>
    <name evidence="2" type="ORF">KQP761_LOCUS31151</name>
    <name evidence="3" type="ORF">MBJ925_LOCUS6897</name>
    <name evidence="4" type="ORF">SMN809_LOCUS67418</name>
</gene>
<dbReference type="InterPro" id="IPR000477">
    <property type="entry name" value="RT_dom"/>
</dbReference>
<dbReference type="EMBL" id="CAJNOW010017359">
    <property type="protein sequence ID" value="CAF1656844.1"/>
    <property type="molecule type" value="Genomic_DNA"/>
</dbReference>
<evidence type="ECO:0000259" key="1">
    <source>
        <dbReference type="Pfam" id="PF00078"/>
    </source>
</evidence>